<evidence type="ECO:0000313" key="2">
    <source>
        <dbReference type="Proteomes" id="UP001165083"/>
    </source>
</evidence>
<dbReference type="EMBL" id="BSXW01000204">
    <property type="protein sequence ID" value="GMF14667.1"/>
    <property type="molecule type" value="Genomic_DNA"/>
</dbReference>
<comment type="caution">
    <text evidence="1">The sequence shown here is derived from an EMBL/GenBank/DDBJ whole genome shotgun (WGS) entry which is preliminary data.</text>
</comment>
<reference evidence="1" key="1">
    <citation type="submission" date="2023-04" db="EMBL/GenBank/DDBJ databases">
        <title>Phytophthora lilii NBRC 32176.</title>
        <authorList>
            <person name="Ichikawa N."/>
            <person name="Sato H."/>
            <person name="Tonouchi N."/>
        </authorList>
    </citation>
    <scope>NUCLEOTIDE SEQUENCE</scope>
    <source>
        <strain evidence="1">NBRC 32176</strain>
    </source>
</reference>
<protein>
    <submittedName>
        <fullName evidence="1">Unnamed protein product</fullName>
    </submittedName>
</protein>
<dbReference type="Proteomes" id="UP001165083">
    <property type="component" value="Unassembled WGS sequence"/>
</dbReference>
<keyword evidence="2" id="KW-1185">Reference proteome</keyword>
<evidence type="ECO:0000313" key="1">
    <source>
        <dbReference type="EMBL" id="GMF14667.1"/>
    </source>
</evidence>
<sequence>MPSLQGKYNVKDLSDVNRFLGMRVRVDTKAGITTLDQAQYAQQVIQRFSMSGCRPLYWHTKRQRIVSKSSTIAEYLAADDAVEEARWIQMLVSTLLKSSSTTPIPTMIDNKSTIKRLSNGKNSEAQKTVDCKFFAIRDAIRSGELAFQYCPTNIMLADGLTKALPTTRFRELRNAVGMASLPLVPHTGGEVLEYCPA</sequence>
<dbReference type="OrthoDB" id="127986at2759"/>
<name>A0A9W6TJN5_9STRA</name>
<gene>
    <name evidence="1" type="ORF">Plil01_000487500</name>
</gene>
<dbReference type="AlphaFoldDB" id="A0A9W6TJN5"/>
<organism evidence="1 2">
    <name type="scientific">Phytophthora lilii</name>
    <dbReference type="NCBI Taxonomy" id="2077276"/>
    <lineage>
        <taxon>Eukaryota</taxon>
        <taxon>Sar</taxon>
        <taxon>Stramenopiles</taxon>
        <taxon>Oomycota</taxon>
        <taxon>Peronosporomycetes</taxon>
        <taxon>Peronosporales</taxon>
        <taxon>Peronosporaceae</taxon>
        <taxon>Phytophthora</taxon>
    </lineage>
</organism>
<accession>A0A9W6TJN5</accession>
<dbReference type="CDD" id="cd09272">
    <property type="entry name" value="RNase_HI_RT_Ty1"/>
    <property type="match status" value="1"/>
</dbReference>
<proteinExistence type="predicted"/>